<proteinExistence type="predicted"/>
<sequence length="79" mass="8999">MKIEILCWRIMTPSLRGGSISLGYLATWPPRRLRKPTLSIAPPLITHGRLFFPINLISKKPRPPRLRAWVDRLPGNDGS</sequence>
<evidence type="ECO:0000313" key="2">
    <source>
        <dbReference type="Proteomes" id="UP000008555"/>
    </source>
</evidence>
<dbReference type="Proteomes" id="UP000008555">
    <property type="component" value="Chromosome"/>
</dbReference>
<organism evidence="1 2">
    <name type="scientific">Coxiella burnetii (strain Dugway 5J108-111)</name>
    <dbReference type="NCBI Taxonomy" id="434922"/>
    <lineage>
        <taxon>Bacteria</taxon>
        <taxon>Pseudomonadati</taxon>
        <taxon>Pseudomonadota</taxon>
        <taxon>Gammaproteobacteria</taxon>
        <taxon>Legionellales</taxon>
        <taxon>Coxiellaceae</taxon>
        <taxon>Coxiella</taxon>
    </lineage>
</organism>
<dbReference type="EMBL" id="CP000733">
    <property type="protein sequence ID" value="ACI23112.1"/>
    <property type="molecule type" value="Genomic_DNA"/>
</dbReference>
<name>B5XH92_COXBN</name>
<evidence type="ECO:0000313" key="1">
    <source>
        <dbReference type="EMBL" id="ACI23112.1"/>
    </source>
</evidence>
<dbReference type="KEGG" id="cbd:CBUD_0567b"/>
<dbReference type="AlphaFoldDB" id="B5XH92"/>
<reference evidence="1 2" key="1">
    <citation type="journal article" date="2009" name="Infect. Immun.">
        <title>Comparative genomics reveal extensive transposon-mediated genomic plasticity and diversity among potential effector proteins within the genus Coxiella.</title>
        <authorList>
            <person name="Beare P.A."/>
            <person name="Unsworth N."/>
            <person name="Andoh M."/>
            <person name="Voth D.E."/>
            <person name="Omsland A."/>
            <person name="Gilk S.D."/>
            <person name="Williams K.P."/>
            <person name="Sobral B.W."/>
            <person name="Kupko J.J.III."/>
            <person name="Porcella S.F."/>
            <person name="Samuel J.E."/>
            <person name="Heinzen R.A."/>
        </authorList>
    </citation>
    <scope>NUCLEOTIDE SEQUENCE [LARGE SCALE GENOMIC DNA]</scope>
    <source>
        <strain evidence="1 2">Dugway 5J108-111</strain>
    </source>
</reference>
<protein>
    <submittedName>
        <fullName evidence="1">Uncharacterized protein</fullName>
    </submittedName>
</protein>
<gene>
    <name evidence="1" type="ORF">CBUD_0567b</name>
</gene>
<dbReference type="HOGENOM" id="CLU_2600144_0_0_6"/>
<accession>B5XH92</accession>